<dbReference type="HOGENOM" id="CLU_2578836_0_0_1"/>
<name>F0WI64_9STRA</name>
<protein>
    <submittedName>
        <fullName evidence="1">AlNc14C107G6271 protein</fullName>
    </submittedName>
</protein>
<organism evidence="1">
    <name type="scientific">Albugo laibachii Nc14</name>
    <dbReference type="NCBI Taxonomy" id="890382"/>
    <lineage>
        <taxon>Eukaryota</taxon>
        <taxon>Sar</taxon>
        <taxon>Stramenopiles</taxon>
        <taxon>Oomycota</taxon>
        <taxon>Peronosporomycetes</taxon>
        <taxon>Albuginales</taxon>
        <taxon>Albuginaceae</taxon>
        <taxon>Albugo</taxon>
    </lineage>
</organism>
<reference evidence="1" key="2">
    <citation type="submission" date="2011-02" db="EMBL/GenBank/DDBJ databases">
        <authorList>
            <person name="MacLean D."/>
        </authorList>
    </citation>
    <scope>NUCLEOTIDE SEQUENCE</scope>
</reference>
<evidence type="ECO:0000313" key="1">
    <source>
        <dbReference type="EMBL" id="CCA20942.1"/>
    </source>
</evidence>
<reference evidence="1" key="1">
    <citation type="journal article" date="2011" name="PLoS Biol.">
        <title>Gene gain and loss during evolution of obligate parasitism in the white rust pathogen of Arabidopsis thaliana.</title>
        <authorList>
            <person name="Kemen E."/>
            <person name="Gardiner A."/>
            <person name="Schultz-Larsen T."/>
            <person name="Kemen A.C."/>
            <person name="Balmuth A.L."/>
            <person name="Robert-Seilaniantz A."/>
            <person name="Bailey K."/>
            <person name="Holub E."/>
            <person name="Studholme D.J."/>
            <person name="Maclean D."/>
            <person name="Jones J.D."/>
        </authorList>
    </citation>
    <scope>NUCLEOTIDE SEQUENCE</scope>
</reference>
<dbReference type="EMBL" id="FR824152">
    <property type="protein sequence ID" value="CCA20942.1"/>
    <property type="molecule type" value="Genomic_DNA"/>
</dbReference>
<sequence>MKRKQVSIQMKSELWGHPTQYVYKREPFHITHFPSTSLILFNLIGLIFSHHSPTLILTLKHKILTFDPKKILKRVSDVEGK</sequence>
<gene>
    <name evidence="1" type="primary">AlNc14C107G6271</name>
    <name evidence="1" type="ORF">ALNC14_070850</name>
</gene>
<dbReference type="AlphaFoldDB" id="F0WI64"/>
<proteinExistence type="predicted"/>
<accession>F0WI64</accession>